<keyword evidence="4" id="KW-0804">Transcription</keyword>
<dbReference type="GO" id="GO:0003723">
    <property type="term" value="F:RNA binding"/>
    <property type="evidence" value="ECO:0007669"/>
    <property type="project" value="InterPro"/>
</dbReference>
<protein>
    <recommendedName>
        <fullName evidence="5">ANTAR domain-containing protein</fullName>
    </recommendedName>
</protein>
<dbReference type="Pfam" id="PF13185">
    <property type="entry name" value="GAF_2"/>
    <property type="match status" value="1"/>
</dbReference>
<dbReference type="InterPro" id="IPR036388">
    <property type="entry name" value="WH-like_DNA-bd_sf"/>
</dbReference>
<dbReference type="InterPro" id="IPR011006">
    <property type="entry name" value="CheY-like_superfamily"/>
</dbReference>
<dbReference type="SUPFAM" id="SSF52172">
    <property type="entry name" value="CheY-like"/>
    <property type="match status" value="1"/>
</dbReference>
<dbReference type="Gene3D" id="1.10.10.10">
    <property type="entry name" value="Winged helix-like DNA-binding domain superfamily/Winged helix DNA-binding domain"/>
    <property type="match status" value="1"/>
</dbReference>
<evidence type="ECO:0000256" key="1">
    <source>
        <dbReference type="ARBA" id="ARBA00022679"/>
    </source>
</evidence>
<sequence>MAPRGRRRFRFIDLLGRRLNSNPVGIVVRQSRNTRREIRGRNGYNETGYGAMVWDESRRFPRNGFAVVAVGHFADPGQPRHGRRGKAVQSTIAKLASAMVGTAGVEDALSKLTGASLALIPGADCAKISIIEDGHLRSITATSQLTSSLDSAQQAAGHGPCLEAITAKKATCCNDLRTDTRWPRFAPSATTAGVHSVLSSPIGISGDNWATLTLFGFRAEAFGPDCEAVGAMLANHAAIVLMQDEQERQFKAALATRDVIGQAKGMIMERFGVDAARAFAMLRAISQKTNTPLREVASRVVHCAKQ</sequence>
<proteinExistence type="predicted"/>
<keyword evidence="2" id="KW-0418">Kinase</keyword>
<dbReference type="EMBL" id="NCXM01000002">
    <property type="protein sequence ID" value="OSC32079.1"/>
    <property type="molecule type" value="Genomic_DNA"/>
</dbReference>
<evidence type="ECO:0000313" key="7">
    <source>
        <dbReference type="Proteomes" id="UP000242320"/>
    </source>
</evidence>
<evidence type="ECO:0000256" key="2">
    <source>
        <dbReference type="ARBA" id="ARBA00022777"/>
    </source>
</evidence>
<dbReference type="GO" id="GO:0016301">
    <property type="term" value="F:kinase activity"/>
    <property type="evidence" value="ECO:0007669"/>
    <property type="project" value="UniProtKB-KW"/>
</dbReference>
<dbReference type="PROSITE" id="PS50921">
    <property type="entry name" value="ANTAR"/>
    <property type="match status" value="1"/>
</dbReference>
<dbReference type="SUPFAM" id="SSF55781">
    <property type="entry name" value="GAF domain-like"/>
    <property type="match status" value="1"/>
</dbReference>
<evidence type="ECO:0000256" key="4">
    <source>
        <dbReference type="ARBA" id="ARBA00023163"/>
    </source>
</evidence>
<dbReference type="SMART" id="SM01012">
    <property type="entry name" value="ANTAR"/>
    <property type="match status" value="1"/>
</dbReference>
<dbReference type="InterPro" id="IPR005561">
    <property type="entry name" value="ANTAR"/>
</dbReference>
<dbReference type="InterPro" id="IPR029016">
    <property type="entry name" value="GAF-like_dom_sf"/>
</dbReference>
<evidence type="ECO:0000313" key="6">
    <source>
        <dbReference type="EMBL" id="OSC32079.1"/>
    </source>
</evidence>
<dbReference type="Gene3D" id="3.30.450.40">
    <property type="match status" value="1"/>
</dbReference>
<keyword evidence="3" id="KW-0805">Transcription regulation</keyword>
<feature type="domain" description="ANTAR" evidence="5">
    <location>
        <begin position="240"/>
        <end position="301"/>
    </location>
</feature>
<evidence type="ECO:0000256" key="3">
    <source>
        <dbReference type="ARBA" id="ARBA00023015"/>
    </source>
</evidence>
<dbReference type="InterPro" id="IPR003018">
    <property type="entry name" value="GAF"/>
</dbReference>
<name>A0A1X2LDJ6_9MYCO</name>
<comment type="caution">
    <text evidence="6">The sequence shown here is derived from an EMBL/GenBank/DDBJ whole genome shotgun (WGS) entry which is preliminary data.</text>
</comment>
<dbReference type="Pfam" id="PF03861">
    <property type="entry name" value="ANTAR"/>
    <property type="match status" value="1"/>
</dbReference>
<organism evidence="6 7">
    <name type="scientific">Mycolicibacterium vulneris</name>
    <dbReference type="NCBI Taxonomy" id="547163"/>
    <lineage>
        <taxon>Bacteria</taxon>
        <taxon>Bacillati</taxon>
        <taxon>Actinomycetota</taxon>
        <taxon>Actinomycetes</taxon>
        <taxon>Mycobacteriales</taxon>
        <taxon>Mycobacteriaceae</taxon>
        <taxon>Mycolicibacterium</taxon>
    </lineage>
</organism>
<keyword evidence="7" id="KW-1185">Reference proteome</keyword>
<dbReference type="AlphaFoldDB" id="A0A1X2LDJ6"/>
<dbReference type="SMART" id="SM00065">
    <property type="entry name" value="GAF"/>
    <property type="match status" value="1"/>
</dbReference>
<accession>A0A1X2LDJ6</accession>
<reference evidence="6 7" key="1">
    <citation type="submission" date="2017-04" db="EMBL/GenBank/DDBJ databases">
        <title>The new phylogeny of genus Mycobacterium.</title>
        <authorList>
            <person name="Tortoli E."/>
            <person name="Trovato A."/>
            <person name="Cirillo D.M."/>
        </authorList>
    </citation>
    <scope>NUCLEOTIDE SEQUENCE [LARGE SCALE GENOMIC DNA]</scope>
    <source>
        <strain evidence="6 7">DSM 45247</strain>
    </source>
</reference>
<dbReference type="Proteomes" id="UP000242320">
    <property type="component" value="Unassembled WGS sequence"/>
</dbReference>
<keyword evidence="1" id="KW-0808">Transferase</keyword>
<evidence type="ECO:0000259" key="5">
    <source>
        <dbReference type="PROSITE" id="PS50921"/>
    </source>
</evidence>
<gene>
    <name evidence="6" type="ORF">B8W69_03030</name>
</gene>